<gene>
    <name evidence="8" type="ORF">M896_010330</name>
</gene>
<dbReference type="GO" id="GO:0000981">
    <property type="term" value="F:DNA-binding transcription factor activity, RNA polymerase II-specific"/>
    <property type="evidence" value="ECO:0007669"/>
    <property type="project" value="TreeGrafter"/>
</dbReference>
<comment type="subcellular location">
    <subcellularLocation>
        <location evidence="1 6">Nucleus</location>
    </subcellularLocation>
</comment>
<dbReference type="EMBL" id="JOKQ01000001">
    <property type="protein sequence ID" value="KHN70381.1"/>
    <property type="molecule type" value="Genomic_DNA"/>
</dbReference>
<dbReference type="GeneID" id="26260876"/>
<evidence type="ECO:0000256" key="6">
    <source>
        <dbReference type="PROSITE-ProRule" id="PRU00089"/>
    </source>
</evidence>
<dbReference type="InterPro" id="IPR001766">
    <property type="entry name" value="Fork_head_dom"/>
</dbReference>
<comment type="caution">
    <text evidence="8">The sequence shown here is derived from an EMBL/GenBank/DDBJ whole genome shotgun (WGS) entry which is preliminary data.</text>
</comment>
<evidence type="ECO:0000313" key="9">
    <source>
        <dbReference type="Proteomes" id="UP000031056"/>
    </source>
</evidence>
<keyword evidence="4" id="KW-0804">Transcription</keyword>
<dbReference type="InterPro" id="IPR030456">
    <property type="entry name" value="TF_fork_head_CS_2"/>
</dbReference>
<name>A0A0B2UH40_9MICR</name>
<dbReference type="PANTHER" id="PTHR45881:SF1">
    <property type="entry name" value="FORK HEAD PROTEIN HOMOLOG 2"/>
    <property type="match status" value="1"/>
</dbReference>
<dbReference type="AlphaFoldDB" id="A0A0B2UH40"/>
<dbReference type="FunFam" id="1.10.10.10:FF:000135">
    <property type="entry name" value="forkhead box protein G1"/>
    <property type="match status" value="1"/>
</dbReference>
<keyword evidence="5 6" id="KW-0539">Nucleus</keyword>
<feature type="domain" description="Fork-head" evidence="7">
    <location>
        <begin position="39"/>
        <end position="134"/>
    </location>
</feature>
<dbReference type="CDD" id="cd00059">
    <property type="entry name" value="FH_FOX"/>
    <property type="match status" value="1"/>
</dbReference>
<dbReference type="InterPro" id="IPR036388">
    <property type="entry name" value="WH-like_DNA-bd_sf"/>
</dbReference>
<dbReference type="InterPro" id="IPR036390">
    <property type="entry name" value="WH_DNA-bd_sf"/>
</dbReference>
<reference evidence="8 9" key="1">
    <citation type="journal article" date="2014" name="MBio">
        <title>The Ordospora colligata genome; evolution of extreme reduction in microsporidia and host-to-parasite horizontal gene transfer.</title>
        <authorList>
            <person name="Pombert J.-F."/>
            <person name="Haag K.L."/>
            <person name="Beidas S."/>
            <person name="Ebert D."/>
            <person name="Keeling P.J."/>
        </authorList>
    </citation>
    <scope>NUCLEOTIDE SEQUENCE [LARGE SCALE GENOMIC DNA]</scope>
    <source>
        <strain evidence="8 9">OC4</strain>
    </source>
</reference>
<dbReference type="RefSeq" id="XP_014564423.1">
    <property type="nucleotide sequence ID" value="XM_014708937.1"/>
</dbReference>
<dbReference type="HOGENOM" id="CLU_103809_0_0_1"/>
<evidence type="ECO:0000256" key="3">
    <source>
        <dbReference type="ARBA" id="ARBA00023125"/>
    </source>
</evidence>
<dbReference type="SMART" id="SM00339">
    <property type="entry name" value="FH"/>
    <property type="match status" value="1"/>
</dbReference>
<dbReference type="Proteomes" id="UP000031056">
    <property type="component" value="Unassembled WGS sequence"/>
</dbReference>
<evidence type="ECO:0000313" key="8">
    <source>
        <dbReference type="EMBL" id="KHN70381.1"/>
    </source>
</evidence>
<dbReference type="InParanoid" id="A0A0B2UH40"/>
<dbReference type="OrthoDB" id="5954824at2759"/>
<proteinExistence type="predicted"/>
<dbReference type="PROSITE" id="PS00658">
    <property type="entry name" value="FORK_HEAD_2"/>
    <property type="match status" value="1"/>
</dbReference>
<keyword evidence="2" id="KW-0805">Transcription regulation</keyword>
<keyword evidence="9" id="KW-1185">Reference proteome</keyword>
<dbReference type="PROSITE" id="PS50039">
    <property type="entry name" value="FORK_HEAD_3"/>
    <property type="match status" value="1"/>
</dbReference>
<dbReference type="Pfam" id="PF00250">
    <property type="entry name" value="Forkhead"/>
    <property type="match status" value="1"/>
</dbReference>
<dbReference type="PRINTS" id="PR00053">
    <property type="entry name" value="FORKHEAD"/>
</dbReference>
<evidence type="ECO:0000256" key="2">
    <source>
        <dbReference type="ARBA" id="ARBA00023015"/>
    </source>
</evidence>
<dbReference type="STRING" id="1354746.A0A0B2UH40"/>
<dbReference type="PANTHER" id="PTHR45881">
    <property type="entry name" value="CHECKPOINT SUPPRESSOR 1-LIKE, ISOFORM A-RELATED"/>
    <property type="match status" value="1"/>
</dbReference>
<keyword evidence="3 6" id="KW-0238">DNA-binding</keyword>
<feature type="DNA-binding region" description="Fork-head" evidence="6">
    <location>
        <begin position="39"/>
        <end position="134"/>
    </location>
</feature>
<dbReference type="Gene3D" id="1.10.10.10">
    <property type="entry name" value="Winged helix-like DNA-binding domain superfamily/Winged helix DNA-binding domain"/>
    <property type="match status" value="1"/>
</dbReference>
<sequence>MFGKDEKYGSMNSISKYADDDTRVDFCESMDEQCRKGRRPGVSYADLITEAIESSVEGMLTLKEIYSYIALKHPYFSLKKTGWQNSIRHNLSLNKSFYKVPRTSVNPGKGSFWKINYEFQSNKSTQRNCKPRNKYPFNANRTASLGKGINSISELLGSQQGFFDNIGVTDVPFERHTTIFDGNLTSLGDCLDQAYQKEYYQEHAEDSSCSNYIFSFK</sequence>
<dbReference type="GO" id="GO:0000978">
    <property type="term" value="F:RNA polymerase II cis-regulatory region sequence-specific DNA binding"/>
    <property type="evidence" value="ECO:0007669"/>
    <property type="project" value="TreeGrafter"/>
</dbReference>
<accession>A0A0B2UH40</accession>
<organism evidence="8 9">
    <name type="scientific">Ordospora colligata OC4</name>
    <dbReference type="NCBI Taxonomy" id="1354746"/>
    <lineage>
        <taxon>Eukaryota</taxon>
        <taxon>Fungi</taxon>
        <taxon>Fungi incertae sedis</taxon>
        <taxon>Microsporidia</taxon>
        <taxon>Ordosporidae</taxon>
        <taxon>Ordospora</taxon>
    </lineage>
</organism>
<dbReference type="GO" id="GO:0005634">
    <property type="term" value="C:nucleus"/>
    <property type="evidence" value="ECO:0007669"/>
    <property type="project" value="UniProtKB-SubCell"/>
</dbReference>
<protein>
    <submittedName>
        <fullName evidence="8">Forkhead/HNF3 transcription factor</fullName>
    </submittedName>
</protein>
<evidence type="ECO:0000256" key="4">
    <source>
        <dbReference type="ARBA" id="ARBA00023163"/>
    </source>
</evidence>
<evidence type="ECO:0000259" key="7">
    <source>
        <dbReference type="PROSITE" id="PS50039"/>
    </source>
</evidence>
<evidence type="ECO:0000256" key="5">
    <source>
        <dbReference type="ARBA" id="ARBA00023242"/>
    </source>
</evidence>
<evidence type="ECO:0000256" key="1">
    <source>
        <dbReference type="ARBA" id="ARBA00004123"/>
    </source>
</evidence>
<dbReference type="SUPFAM" id="SSF46785">
    <property type="entry name" value="Winged helix' DNA-binding domain"/>
    <property type="match status" value="1"/>
</dbReference>
<dbReference type="VEuPathDB" id="MicrosporidiaDB:M896_010330"/>